<dbReference type="GO" id="GO:0005662">
    <property type="term" value="C:DNA replication factor A complex"/>
    <property type="evidence" value="ECO:0007669"/>
    <property type="project" value="UniProtKB-ARBA"/>
</dbReference>
<reference evidence="14" key="1">
    <citation type="submission" date="2016-04" db="EMBL/GenBank/DDBJ databases">
        <title>Comparative genomics of biotechnologically important yeasts.</title>
        <authorList>
            <consortium name="DOE Joint Genome Institute"/>
            <person name="Riley R."/>
            <person name="Haridas S."/>
            <person name="Wolfe K.H."/>
            <person name="Lopes M.R."/>
            <person name="Hittinger C.T."/>
            <person name="Goker M."/>
            <person name="Salamov A."/>
            <person name="Wisecaver J."/>
            <person name="Long T.M."/>
            <person name="Aerts A.L."/>
            <person name="Barry K."/>
            <person name="Choi C."/>
            <person name="Clum A."/>
            <person name="Coughlan A.Y."/>
            <person name="Deshpande S."/>
            <person name="Douglass A.P."/>
            <person name="Hanson S.J."/>
            <person name="Klenk H.-P."/>
            <person name="Labutti K."/>
            <person name="Lapidus A."/>
            <person name="Lindquist E."/>
            <person name="Lipzen A."/>
            <person name="Meier-Kolthoff J.P."/>
            <person name="Ohm R.A."/>
            <person name="Otillar R.P."/>
            <person name="Pangilinan J."/>
            <person name="Peng Y."/>
            <person name="Rokas A."/>
            <person name="Rosa C.A."/>
            <person name="Scheuner C."/>
            <person name="Sibirny A.A."/>
            <person name="Slot J.C."/>
            <person name="Stielow J.B."/>
            <person name="Sun H."/>
            <person name="Kurtzman C.P."/>
            <person name="Blackwell M."/>
            <person name="Grigoriev I.V."/>
            <person name="Jeffries T.W."/>
        </authorList>
    </citation>
    <scope>NUCLEOTIDE SEQUENCE [LARGE SCALE GENOMIC DNA]</scope>
    <source>
        <strain evidence="14">NRRL YB-2248</strain>
    </source>
</reference>
<dbReference type="EMBL" id="KV453871">
    <property type="protein sequence ID" value="ODV82930.1"/>
    <property type="molecule type" value="Genomic_DNA"/>
</dbReference>
<name>A0A1E4STU9_9ASCO</name>
<dbReference type="GO" id="GO:0006310">
    <property type="term" value="P:DNA recombination"/>
    <property type="evidence" value="ECO:0007669"/>
    <property type="project" value="InterPro"/>
</dbReference>
<comment type="subcellular location">
    <subcellularLocation>
        <location evidence="1 9">Nucleus</location>
    </subcellularLocation>
</comment>
<dbReference type="InterPro" id="IPR012340">
    <property type="entry name" value="NA-bd_OB-fold"/>
</dbReference>
<keyword evidence="6 9" id="KW-0862">Zinc</keyword>
<dbReference type="GO" id="GO:0008270">
    <property type="term" value="F:zinc ion binding"/>
    <property type="evidence" value="ECO:0007669"/>
    <property type="project" value="UniProtKB-KW"/>
</dbReference>
<comment type="subunit">
    <text evidence="9">Component of the heterotrimeric canonical replication protein A complex (RPA).</text>
</comment>
<evidence type="ECO:0000256" key="4">
    <source>
        <dbReference type="ARBA" id="ARBA00022723"/>
    </source>
</evidence>
<organism evidence="13 14">
    <name type="scientific">[Candida] arabinofermentans NRRL YB-2248</name>
    <dbReference type="NCBI Taxonomy" id="983967"/>
    <lineage>
        <taxon>Eukaryota</taxon>
        <taxon>Fungi</taxon>
        <taxon>Dikarya</taxon>
        <taxon>Ascomycota</taxon>
        <taxon>Saccharomycotina</taxon>
        <taxon>Pichiomycetes</taxon>
        <taxon>Pichiales</taxon>
        <taxon>Pichiaceae</taxon>
        <taxon>Ogataea</taxon>
        <taxon>Ogataea/Candida clade</taxon>
    </lineage>
</organism>
<dbReference type="InterPro" id="IPR047192">
    <property type="entry name" value="Euk_RPA1_DBD_C"/>
</dbReference>
<dbReference type="CDD" id="cd04476">
    <property type="entry name" value="RPA1_DBD_C"/>
    <property type="match status" value="1"/>
</dbReference>
<comment type="similarity">
    <text evidence="2 9">Belongs to the replication factor A protein 1 family.</text>
</comment>
<dbReference type="FunFam" id="2.40.50.140:FF:000064">
    <property type="entry name" value="Replication protein A subunit"/>
    <property type="match status" value="1"/>
</dbReference>
<keyword evidence="7 9" id="KW-0238">DNA-binding</keyword>
<evidence type="ECO:0000256" key="8">
    <source>
        <dbReference type="ARBA" id="ARBA00023242"/>
    </source>
</evidence>
<keyword evidence="3 9" id="KW-0235">DNA replication</keyword>
<comment type="function">
    <text evidence="9">As part of the replication protein A (RPA/RP-A), a single-stranded DNA-binding heterotrimeric complex, may play an essential role in DNA replication, recombination and repair. Binds and stabilizes single-stranded DNA intermediates, preventing complementary DNA reannealing and recruiting different proteins involved in DNA metabolism.</text>
</comment>
<evidence type="ECO:0000313" key="13">
    <source>
        <dbReference type="EMBL" id="ODV82930.1"/>
    </source>
</evidence>
<gene>
    <name evidence="13" type="ORF">CANARDRAFT_214967</name>
</gene>
<dbReference type="InterPro" id="IPR031657">
    <property type="entry name" value="REPA_OB_2"/>
</dbReference>
<evidence type="ECO:0000259" key="10">
    <source>
        <dbReference type="Pfam" id="PF01336"/>
    </source>
</evidence>
<dbReference type="GO" id="GO:0007004">
    <property type="term" value="P:telomere maintenance via telomerase"/>
    <property type="evidence" value="ECO:0007669"/>
    <property type="project" value="UniProtKB-ARBA"/>
</dbReference>
<dbReference type="Gene3D" id="2.40.50.140">
    <property type="entry name" value="Nucleic acid-binding proteins"/>
    <property type="match status" value="4"/>
</dbReference>
<dbReference type="GO" id="GO:0006260">
    <property type="term" value="P:DNA replication"/>
    <property type="evidence" value="ECO:0007669"/>
    <property type="project" value="UniProtKB-KW"/>
</dbReference>
<dbReference type="FunFam" id="2.40.50.140:FF:000090">
    <property type="entry name" value="Replication protein A subunit"/>
    <property type="match status" value="1"/>
</dbReference>
<dbReference type="GO" id="GO:0000781">
    <property type="term" value="C:chromosome, telomeric region"/>
    <property type="evidence" value="ECO:0007669"/>
    <property type="project" value="UniProtKB-ARBA"/>
</dbReference>
<sequence>MDYLKPGIILEMYKGASQPNPLYLQAHQHKSIPEGSGERLRLMVNDGKFSVNGVFKPSPEQDTIEGFKRFCILKITQYELTPTNNGKSFLVVDKAEVVSNGEKYADSFINVDDYLKTHTELNRFSNGEDEEMKPAPPVAATVAKKSTSTNTTKRANLYSIDQLSPYQNSWTIKARVSFKGDMKHWSNQRGEGKLFNVNLLDETGEIRATAFNQVADKYWDILEENKVFYISKASMQMAKPQFSNLKHQYELQLDRDTIIEPCEDDDNVPKLHFDFIKLNNIQNLENGTVIDVIGILKEVKDKQEIIAKSTGKPFDRRDVIIVDETHFAINIGLWNKHARDFEVDVGSVVAFKGCRVQDFQGKSLSLIPAATTVVNPDIDEAFRLKGWYDTQGNVESFKSLKNESSASSNNQLNTKQSILERKTIKQVTDERLGMSEKPDYFNIKATISFVRTETFSYPACKTDGCNRKVVEQGDGSWRCEKCDINHNEPNHRYILSISVVDETGQMWLTLFDEQATQLIGMSANDFLKLKQDSEDSGNETVSQTSFKNYMSENIFFKEFSIRIRGRVDSYQGQDRARFNAVGLAKIDYDVECEALVEILDNMGV</sequence>
<dbReference type="InterPro" id="IPR013955">
    <property type="entry name" value="Rep_factor-A_C"/>
</dbReference>
<dbReference type="SUPFAM" id="SSF50249">
    <property type="entry name" value="Nucleic acid-binding proteins"/>
    <property type="match status" value="3"/>
</dbReference>
<dbReference type="NCBIfam" id="TIGR00617">
    <property type="entry name" value="rpa1"/>
    <property type="match status" value="1"/>
</dbReference>
<evidence type="ECO:0000256" key="1">
    <source>
        <dbReference type="ARBA" id="ARBA00004123"/>
    </source>
</evidence>
<protein>
    <recommendedName>
        <fullName evidence="9">Replication protein A subunit</fullName>
    </recommendedName>
</protein>
<feature type="domain" description="OB" evidence="10">
    <location>
        <begin position="170"/>
        <end position="238"/>
    </location>
</feature>
<keyword evidence="14" id="KW-1185">Reference proteome</keyword>
<dbReference type="AlphaFoldDB" id="A0A1E4STU9"/>
<evidence type="ECO:0000256" key="7">
    <source>
        <dbReference type="ARBA" id="ARBA00023125"/>
    </source>
</evidence>
<dbReference type="Pfam" id="PF01336">
    <property type="entry name" value="tRNA_anti-codon"/>
    <property type="match status" value="1"/>
</dbReference>
<dbReference type="PANTHER" id="PTHR47165">
    <property type="entry name" value="OS03G0429900 PROTEIN"/>
    <property type="match status" value="1"/>
</dbReference>
<dbReference type="InterPro" id="IPR004365">
    <property type="entry name" value="NA-bd_OB_tRNA"/>
</dbReference>
<feature type="domain" description="Replication protein A OB" evidence="12">
    <location>
        <begin position="278"/>
        <end position="375"/>
    </location>
</feature>
<dbReference type="STRING" id="983967.A0A1E4STU9"/>
<evidence type="ECO:0000256" key="3">
    <source>
        <dbReference type="ARBA" id="ARBA00022705"/>
    </source>
</evidence>
<evidence type="ECO:0000256" key="6">
    <source>
        <dbReference type="ARBA" id="ARBA00022833"/>
    </source>
</evidence>
<dbReference type="CDD" id="cd04474">
    <property type="entry name" value="RPA1_DBD_A"/>
    <property type="match status" value="1"/>
</dbReference>
<dbReference type="PANTHER" id="PTHR47165:SF4">
    <property type="entry name" value="OS03G0429900 PROTEIN"/>
    <property type="match status" value="1"/>
</dbReference>
<dbReference type="OrthoDB" id="1751331at2759"/>
<dbReference type="Proteomes" id="UP000094801">
    <property type="component" value="Unassembled WGS sequence"/>
</dbReference>
<dbReference type="InterPro" id="IPR004591">
    <property type="entry name" value="Rfa1"/>
</dbReference>
<dbReference type="GO" id="GO:0006281">
    <property type="term" value="P:DNA repair"/>
    <property type="evidence" value="ECO:0007669"/>
    <property type="project" value="InterPro"/>
</dbReference>
<evidence type="ECO:0000259" key="11">
    <source>
        <dbReference type="Pfam" id="PF08646"/>
    </source>
</evidence>
<evidence type="ECO:0000256" key="2">
    <source>
        <dbReference type="ARBA" id="ARBA00005690"/>
    </source>
</evidence>
<evidence type="ECO:0000256" key="9">
    <source>
        <dbReference type="RuleBase" id="RU364130"/>
    </source>
</evidence>
<accession>A0A1E4STU9</accession>
<feature type="domain" description="Replication factor A C-terminal" evidence="11">
    <location>
        <begin position="440"/>
        <end position="595"/>
    </location>
</feature>
<keyword evidence="8 9" id="KW-0539">Nucleus</keyword>
<dbReference type="GO" id="GO:0003697">
    <property type="term" value="F:single-stranded DNA binding"/>
    <property type="evidence" value="ECO:0007669"/>
    <property type="project" value="UniProtKB-ARBA"/>
</dbReference>
<keyword evidence="5 9" id="KW-0863">Zinc-finger</keyword>
<proteinExistence type="inferred from homology"/>
<evidence type="ECO:0000256" key="5">
    <source>
        <dbReference type="ARBA" id="ARBA00022771"/>
    </source>
</evidence>
<dbReference type="Pfam" id="PF08646">
    <property type="entry name" value="Rep_fac-A_C"/>
    <property type="match status" value="1"/>
</dbReference>
<evidence type="ECO:0000259" key="12">
    <source>
        <dbReference type="Pfam" id="PF16900"/>
    </source>
</evidence>
<keyword evidence="4 9" id="KW-0479">Metal-binding</keyword>
<dbReference type="FunFam" id="2.40.50.140:FF:000041">
    <property type="entry name" value="Replication protein A subunit"/>
    <property type="match status" value="1"/>
</dbReference>
<dbReference type="CDD" id="cd04475">
    <property type="entry name" value="RPA1_DBD_B"/>
    <property type="match status" value="1"/>
</dbReference>
<evidence type="ECO:0000313" key="14">
    <source>
        <dbReference type="Proteomes" id="UP000094801"/>
    </source>
</evidence>
<dbReference type="Pfam" id="PF16900">
    <property type="entry name" value="REPA_OB_2"/>
    <property type="match status" value="1"/>
</dbReference>